<feature type="compositionally biased region" description="Polar residues" evidence="5">
    <location>
        <begin position="165"/>
        <end position="177"/>
    </location>
</feature>
<evidence type="ECO:0000256" key="3">
    <source>
        <dbReference type="ARBA" id="ARBA00022490"/>
    </source>
</evidence>
<proteinExistence type="predicted"/>
<comment type="subcellular location">
    <subcellularLocation>
        <location evidence="2">Cytoplasm</location>
    </subcellularLocation>
    <subcellularLocation>
        <location evidence="1">Nucleus</location>
    </subcellularLocation>
</comment>
<accession>A0A4Q9Q9C6</accession>
<sequence>MAETYAQEVSSAQFPMVGPGDTCPDAGTPLPIDHGKQVDRDAAEQGKNTSRERWKRAGFLASRLQDGNAMLPQPRGQGAHVEATRKHLETQHWLELTDGKHRYGSNWLNYLVTIDNNGKFRWARNGQLVDTTAGQWKDAGDGKGIVPFSYRTEGESTRPRHSFNVPASSTRSDSGASLSGDEVNAMMHYVGLQKQSKNPVKRLLLRNFTLRGLVDKLLRKTIKRNTWIYVSDKNFNIFIGIKGRSDTYTFTVVRTLSHFRKFLSVLEERDVDMSKVEISKAELALWG</sequence>
<reference evidence="6 7" key="1">
    <citation type="submission" date="2019-01" db="EMBL/GenBank/DDBJ databases">
        <title>Draft genome sequences of three monokaryotic isolates of the white-rot basidiomycete fungus Dichomitus squalens.</title>
        <authorList>
            <consortium name="DOE Joint Genome Institute"/>
            <person name="Lopez S.C."/>
            <person name="Andreopoulos B."/>
            <person name="Pangilinan J."/>
            <person name="Lipzen A."/>
            <person name="Riley R."/>
            <person name="Ahrendt S."/>
            <person name="Ng V."/>
            <person name="Barry K."/>
            <person name="Daum C."/>
            <person name="Grigoriev I.V."/>
            <person name="Hilden K.S."/>
            <person name="Makela M.R."/>
            <person name="de Vries R.P."/>
        </authorList>
    </citation>
    <scope>NUCLEOTIDE SEQUENCE [LARGE SCALE GENOMIC DNA]</scope>
    <source>
        <strain evidence="6 7">CBS 464.89</strain>
    </source>
</reference>
<evidence type="ECO:0000313" key="7">
    <source>
        <dbReference type="Proteomes" id="UP000292082"/>
    </source>
</evidence>
<organism evidence="6 7">
    <name type="scientific">Dichomitus squalens</name>
    <dbReference type="NCBI Taxonomy" id="114155"/>
    <lineage>
        <taxon>Eukaryota</taxon>
        <taxon>Fungi</taxon>
        <taxon>Dikarya</taxon>
        <taxon>Basidiomycota</taxon>
        <taxon>Agaricomycotina</taxon>
        <taxon>Agaricomycetes</taxon>
        <taxon>Polyporales</taxon>
        <taxon>Polyporaceae</taxon>
        <taxon>Dichomitus</taxon>
    </lineage>
</organism>
<feature type="compositionally biased region" description="Basic and acidic residues" evidence="5">
    <location>
        <begin position="33"/>
        <end position="51"/>
    </location>
</feature>
<feature type="region of interest" description="Disordered" evidence="5">
    <location>
        <begin position="153"/>
        <end position="177"/>
    </location>
</feature>
<gene>
    <name evidence="6" type="ORF">BD310DRAFT_808098</name>
</gene>
<evidence type="ECO:0000256" key="2">
    <source>
        <dbReference type="ARBA" id="ARBA00004496"/>
    </source>
</evidence>
<dbReference type="AlphaFoldDB" id="A0A4Q9Q9C6"/>
<evidence type="ECO:0000313" key="6">
    <source>
        <dbReference type="EMBL" id="TBU63666.1"/>
    </source>
</evidence>
<keyword evidence="7" id="KW-1185">Reference proteome</keyword>
<feature type="region of interest" description="Disordered" evidence="5">
    <location>
        <begin position="1"/>
        <end position="51"/>
    </location>
</feature>
<evidence type="ECO:0000256" key="5">
    <source>
        <dbReference type="SAM" id="MobiDB-lite"/>
    </source>
</evidence>
<keyword evidence="3" id="KW-0963">Cytoplasm</keyword>
<dbReference type="Proteomes" id="UP000292082">
    <property type="component" value="Unassembled WGS sequence"/>
</dbReference>
<dbReference type="GO" id="GO:0005737">
    <property type="term" value="C:cytoplasm"/>
    <property type="evidence" value="ECO:0007669"/>
    <property type="project" value="UniProtKB-SubCell"/>
</dbReference>
<evidence type="ECO:0000256" key="4">
    <source>
        <dbReference type="ARBA" id="ARBA00023242"/>
    </source>
</evidence>
<protein>
    <submittedName>
        <fullName evidence="6">Uncharacterized protein</fullName>
    </submittedName>
</protein>
<dbReference type="PANTHER" id="PTHR31250">
    <property type="entry name" value="IQ DOMAIN-CONTAINING PROTEIN IQM3"/>
    <property type="match status" value="1"/>
</dbReference>
<evidence type="ECO:0000256" key="1">
    <source>
        <dbReference type="ARBA" id="ARBA00004123"/>
    </source>
</evidence>
<dbReference type="InterPro" id="IPR044159">
    <property type="entry name" value="IQM"/>
</dbReference>
<dbReference type="PANTHER" id="PTHR31250:SF27">
    <property type="entry name" value="IQ DOMAIN-CONTAINING PROTEIN IQM5"/>
    <property type="match status" value="1"/>
</dbReference>
<dbReference type="STRING" id="114155.A0A4Q9Q9C6"/>
<dbReference type="GO" id="GO:0005634">
    <property type="term" value="C:nucleus"/>
    <property type="evidence" value="ECO:0007669"/>
    <property type="project" value="UniProtKB-SubCell"/>
</dbReference>
<dbReference type="EMBL" id="ML145088">
    <property type="protein sequence ID" value="TBU63666.1"/>
    <property type="molecule type" value="Genomic_DNA"/>
</dbReference>
<name>A0A4Q9Q9C6_9APHY</name>
<keyword evidence="4" id="KW-0539">Nucleus</keyword>